<dbReference type="InterPro" id="IPR003737">
    <property type="entry name" value="GlcNAc_PI_deacetylase-related"/>
</dbReference>
<dbReference type="SUPFAM" id="SSF102588">
    <property type="entry name" value="LmbE-like"/>
    <property type="match status" value="1"/>
</dbReference>
<evidence type="ECO:0000313" key="3">
    <source>
        <dbReference type="Proteomes" id="UP000186040"/>
    </source>
</evidence>
<name>A0A1Q9LLQ0_9PSEU</name>
<reference evidence="2 3" key="1">
    <citation type="submission" date="2016-10" db="EMBL/GenBank/DDBJ databases">
        <title>The Draft Genome Sequence of Actinokineospora bangkokensis 44EHWT reveals the biosynthetic pathway of antifungal compounds Thailandins with unusual extender unit butylmalonyl-CoA.</title>
        <authorList>
            <person name="Greule A."/>
            <person name="Intra B."/>
            <person name="Flemming S."/>
            <person name="Rommel M.G."/>
            <person name="Panbangred W."/>
            <person name="Bechthold A."/>
        </authorList>
    </citation>
    <scope>NUCLEOTIDE SEQUENCE [LARGE SCALE GENOMIC DNA]</scope>
    <source>
        <strain evidence="2 3">44EHW</strain>
    </source>
</reference>
<dbReference type="PANTHER" id="PTHR12993:SF29">
    <property type="entry name" value="BLR3841 PROTEIN"/>
    <property type="match status" value="1"/>
</dbReference>
<dbReference type="GO" id="GO:0016137">
    <property type="term" value="P:glycoside metabolic process"/>
    <property type="evidence" value="ECO:0007669"/>
    <property type="project" value="UniProtKB-ARBA"/>
</dbReference>
<dbReference type="Proteomes" id="UP000186040">
    <property type="component" value="Unassembled WGS sequence"/>
</dbReference>
<gene>
    <name evidence="2" type="ORF">BJP25_18545</name>
</gene>
<keyword evidence="3" id="KW-1185">Reference proteome</keyword>
<evidence type="ECO:0000313" key="2">
    <source>
        <dbReference type="EMBL" id="OLR92967.1"/>
    </source>
</evidence>
<dbReference type="InterPro" id="IPR024078">
    <property type="entry name" value="LmbE-like_dom_sf"/>
</dbReference>
<evidence type="ECO:0000256" key="1">
    <source>
        <dbReference type="ARBA" id="ARBA00022833"/>
    </source>
</evidence>
<dbReference type="OrthoDB" id="116799at2"/>
<dbReference type="GO" id="GO:0016811">
    <property type="term" value="F:hydrolase activity, acting on carbon-nitrogen (but not peptide) bonds, in linear amides"/>
    <property type="evidence" value="ECO:0007669"/>
    <property type="project" value="TreeGrafter"/>
</dbReference>
<dbReference type="RefSeq" id="WP_075975232.1">
    <property type="nucleotide sequence ID" value="NZ_MKQR01000013.1"/>
</dbReference>
<proteinExistence type="predicted"/>
<dbReference type="EMBL" id="MKQR01000013">
    <property type="protein sequence ID" value="OLR92967.1"/>
    <property type="molecule type" value="Genomic_DNA"/>
</dbReference>
<organism evidence="2 3">
    <name type="scientific">Actinokineospora bangkokensis</name>
    <dbReference type="NCBI Taxonomy" id="1193682"/>
    <lineage>
        <taxon>Bacteria</taxon>
        <taxon>Bacillati</taxon>
        <taxon>Actinomycetota</taxon>
        <taxon>Actinomycetes</taxon>
        <taxon>Pseudonocardiales</taxon>
        <taxon>Pseudonocardiaceae</taxon>
        <taxon>Actinokineospora</taxon>
    </lineage>
</organism>
<accession>A0A1Q9LLQ0</accession>
<sequence>MTAIEGLGTSEELWRAWPALDALPRFTFPGGPLVVVAPHPDDEVLGAGGLMALAGSVHLVAVTDGEASHPGSTVLAPRELAAVRARESEAALDVLGVDARVDRLGMPDGGIDEDALAAALVERLPAGGWCAATWRGDGHPDHEAVGRAAARACAEVGARLLEFPVWAWHWSRPDDHRVPWSAGLRVDLPPAVAEAKRRAVREFATQVEPLGPDAADAAILPPPVLARLTRGFEVVFG</sequence>
<dbReference type="Pfam" id="PF02585">
    <property type="entry name" value="PIG-L"/>
    <property type="match status" value="1"/>
</dbReference>
<dbReference type="PANTHER" id="PTHR12993">
    <property type="entry name" value="N-ACETYLGLUCOSAMINYL-PHOSPHATIDYLINOSITOL DE-N-ACETYLASE-RELATED"/>
    <property type="match status" value="1"/>
</dbReference>
<keyword evidence="1" id="KW-0862">Zinc</keyword>
<dbReference type="STRING" id="1193682.BJP25_18545"/>
<dbReference type="Gene3D" id="3.40.50.10320">
    <property type="entry name" value="LmbE-like"/>
    <property type="match status" value="1"/>
</dbReference>
<protein>
    <submittedName>
        <fullName evidence="2">GlcNAc-PI de-N-acetylase</fullName>
    </submittedName>
</protein>
<dbReference type="AlphaFoldDB" id="A0A1Q9LLQ0"/>
<comment type="caution">
    <text evidence="2">The sequence shown here is derived from an EMBL/GenBank/DDBJ whole genome shotgun (WGS) entry which is preliminary data.</text>
</comment>